<evidence type="ECO:0000256" key="3">
    <source>
        <dbReference type="ARBA" id="ARBA00022989"/>
    </source>
</evidence>
<evidence type="ECO:0000256" key="4">
    <source>
        <dbReference type="ARBA" id="ARBA00023136"/>
    </source>
</evidence>
<dbReference type="Pfam" id="PF08733">
    <property type="entry name" value="PalH"/>
    <property type="match status" value="1"/>
</dbReference>
<keyword evidence="4 5" id="KW-0472">Membrane</keyword>
<keyword evidence="7" id="KW-1185">Reference proteome</keyword>
<evidence type="ECO:0000256" key="5">
    <source>
        <dbReference type="SAM" id="Phobius"/>
    </source>
</evidence>
<reference evidence="6 7" key="1">
    <citation type="submission" date="2019-07" db="EMBL/GenBank/DDBJ databases">
        <authorList>
            <person name="Friedrich A."/>
            <person name="Schacherer J."/>
        </authorList>
    </citation>
    <scope>NUCLEOTIDE SEQUENCE [LARGE SCALE GENOMIC DNA]</scope>
</reference>
<feature type="transmembrane region" description="Helical" evidence="5">
    <location>
        <begin position="289"/>
        <end position="311"/>
    </location>
</feature>
<dbReference type="AlphaFoldDB" id="A0A7D9H0A9"/>
<evidence type="ECO:0000313" key="6">
    <source>
        <dbReference type="EMBL" id="VUG16629.1"/>
    </source>
</evidence>
<dbReference type="GO" id="GO:0071467">
    <property type="term" value="P:cellular response to pH"/>
    <property type="evidence" value="ECO:0007669"/>
    <property type="project" value="TreeGrafter"/>
</dbReference>
<evidence type="ECO:0000256" key="2">
    <source>
        <dbReference type="ARBA" id="ARBA00022692"/>
    </source>
</evidence>
<evidence type="ECO:0000256" key="1">
    <source>
        <dbReference type="ARBA" id="ARBA00004141"/>
    </source>
</evidence>
<accession>A0A7D9H0A9</accession>
<dbReference type="PANTHER" id="PTHR35779">
    <property type="entry name" value="PH-RESPONSE REGULATOR PROTEIN PALH/RIM21"/>
    <property type="match status" value="1"/>
</dbReference>
<keyword evidence="2 5" id="KW-0812">Transmembrane</keyword>
<organism evidence="6 7">
    <name type="scientific">Dekkera bruxellensis</name>
    <name type="common">Brettanomyces custersii</name>
    <dbReference type="NCBI Taxonomy" id="5007"/>
    <lineage>
        <taxon>Eukaryota</taxon>
        <taxon>Fungi</taxon>
        <taxon>Dikarya</taxon>
        <taxon>Ascomycota</taxon>
        <taxon>Saccharomycotina</taxon>
        <taxon>Pichiomycetes</taxon>
        <taxon>Pichiales</taxon>
        <taxon>Pichiaceae</taxon>
        <taxon>Brettanomyces</taxon>
    </lineage>
</organism>
<proteinExistence type="predicted"/>
<protein>
    <submittedName>
        <fullName evidence="6">DEBR0S1_21572g1_1</fullName>
    </submittedName>
</protein>
<name>A0A7D9H0A9_DEKBR</name>
<sequence>MGFDLGDNFVTRFNDTCDVFQLNPGYLHNVNSSTNITFTLTKAAIYITNCSINSDITDSSLDSLLVHIGKFYQEHIDVVYESVFPEVLDPFSRSVVMVNYATCAVAVSGWMLFVAQALSISRKPIMLRITTLFLASAHTFLLQKFSKLMNRQFNECYQDNYEMIRLVSDSMAISAIYYLGQILVWANSVHCTRCIVQKLWQPLPDSTRRHDWRNVLKWSLIGYYFDVLLTMISAGIMHFYAVPFEDFPLTYGPNILEIVTTCIAYLYIIVMFSLFVMTRISFSFRFQSIVLIILIFAALFLAVILNIIWLVGSKQNMKWLIGVYLLFQLISTDLVYEFLINCQLYDTEIERGRIVGRRISVRPLNFWKHKKKDAVEFTTRNNSCKPLEHDHTRAVTPE</sequence>
<dbReference type="InterPro" id="IPR014844">
    <property type="entry name" value="PalH"/>
</dbReference>
<feature type="transmembrane region" description="Helical" evidence="5">
    <location>
        <begin position="254"/>
        <end position="277"/>
    </location>
</feature>
<comment type="subcellular location">
    <subcellularLocation>
        <location evidence="1">Membrane</location>
        <topology evidence="1">Multi-pass membrane protein</topology>
    </subcellularLocation>
</comment>
<gene>
    <name evidence="6" type="ORF">DEBR0S1_21572G</name>
</gene>
<feature type="transmembrane region" description="Helical" evidence="5">
    <location>
        <begin position="218"/>
        <end position="242"/>
    </location>
</feature>
<evidence type="ECO:0000313" key="7">
    <source>
        <dbReference type="Proteomes" id="UP000478008"/>
    </source>
</evidence>
<feature type="transmembrane region" description="Helical" evidence="5">
    <location>
        <begin position="125"/>
        <end position="142"/>
    </location>
</feature>
<dbReference type="GO" id="GO:0005886">
    <property type="term" value="C:plasma membrane"/>
    <property type="evidence" value="ECO:0007669"/>
    <property type="project" value="TreeGrafter"/>
</dbReference>
<feature type="transmembrane region" description="Helical" evidence="5">
    <location>
        <begin position="317"/>
        <end position="336"/>
    </location>
</feature>
<dbReference type="EMBL" id="CABFWN010000001">
    <property type="protein sequence ID" value="VUG16629.1"/>
    <property type="molecule type" value="Genomic_DNA"/>
</dbReference>
<feature type="transmembrane region" description="Helical" evidence="5">
    <location>
        <begin position="98"/>
        <end position="119"/>
    </location>
</feature>
<dbReference type="PANTHER" id="PTHR35779:SF2">
    <property type="entry name" value="PROTEIN DFG16"/>
    <property type="match status" value="1"/>
</dbReference>
<dbReference type="Proteomes" id="UP000478008">
    <property type="component" value="Unassembled WGS sequence"/>
</dbReference>
<keyword evidence="3 5" id="KW-1133">Transmembrane helix</keyword>